<dbReference type="UniPathway" id="UPA00958"/>
<accession>A0A846QPC0</accession>
<name>A0A846QPC0_9BACT</name>
<evidence type="ECO:0000256" key="6">
    <source>
        <dbReference type="ARBA" id="ARBA00049183"/>
    </source>
</evidence>
<keyword evidence="9" id="KW-0472">Membrane</keyword>
<dbReference type="InterPro" id="IPR038107">
    <property type="entry name" value="Glycos_transf_N_sf"/>
</dbReference>
<evidence type="ECO:0000256" key="3">
    <source>
        <dbReference type="ARBA" id="ARBA00019077"/>
    </source>
</evidence>
<dbReference type="Proteomes" id="UP000580856">
    <property type="component" value="Unassembled WGS sequence"/>
</dbReference>
<feature type="site" description="Transition state stabilizer" evidence="8">
    <location>
        <position position="218"/>
    </location>
</feature>
<protein>
    <recommendedName>
        <fullName evidence="3 9">3-deoxy-D-manno-octulosonic acid transferase</fullName>
        <shortName evidence="9">Kdo transferase</shortName>
        <ecNumber evidence="2 9">2.4.99.12</ecNumber>
    </recommendedName>
    <alternativeName>
        <fullName evidence="5 9">Lipid IV(A) 3-deoxy-D-manno-octulosonic acid transferase</fullName>
    </alternativeName>
</protein>
<comment type="similarity">
    <text evidence="9">Belongs to the glycosyltransferase group 1 family.</text>
</comment>
<comment type="caution">
    <text evidence="11">The sequence shown here is derived from an EMBL/GenBank/DDBJ whole genome shotgun (WGS) entry which is preliminary data.</text>
</comment>
<dbReference type="Gene3D" id="3.40.50.11720">
    <property type="entry name" value="3-Deoxy-D-manno-octulosonic-acid transferase, N-terminal domain"/>
    <property type="match status" value="1"/>
</dbReference>
<comment type="catalytic activity">
    <reaction evidence="6 9">
        <text>lipid IVA (E. coli) + CMP-3-deoxy-beta-D-manno-octulosonate = alpha-Kdo-(2-&gt;6)-lipid IVA (E. coli) + CMP + H(+)</text>
        <dbReference type="Rhea" id="RHEA:28066"/>
        <dbReference type="ChEBI" id="CHEBI:15378"/>
        <dbReference type="ChEBI" id="CHEBI:58603"/>
        <dbReference type="ChEBI" id="CHEBI:60364"/>
        <dbReference type="ChEBI" id="CHEBI:60377"/>
        <dbReference type="ChEBI" id="CHEBI:85987"/>
        <dbReference type="EC" id="2.4.99.12"/>
    </reaction>
</comment>
<proteinExistence type="inferred from homology"/>
<evidence type="ECO:0000256" key="4">
    <source>
        <dbReference type="ARBA" id="ARBA00022679"/>
    </source>
</evidence>
<dbReference type="EC" id="2.4.99.12" evidence="2 9"/>
<feature type="site" description="Transition state stabilizer" evidence="8">
    <location>
        <position position="143"/>
    </location>
</feature>
<dbReference type="RefSeq" id="WP_167940151.1">
    <property type="nucleotide sequence ID" value="NZ_JAATJA010000001.1"/>
</dbReference>
<comment type="pathway">
    <text evidence="1 9">Bacterial outer membrane biogenesis; LPS core biosynthesis.</text>
</comment>
<dbReference type="PANTHER" id="PTHR42755">
    <property type="entry name" value="3-DEOXY-MANNO-OCTULOSONATE CYTIDYLYLTRANSFERASE"/>
    <property type="match status" value="1"/>
</dbReference>
<dbReference type="PANTHER" id="PTHR42755:SF1">
    <property type="entry name" value="3-DEOXY-D-MANNO-OCTULOSONIC ACID TRANSFERASE, MITOCHONDRIAL-RELATED"/>
    <property type="match status" value="1"/>
</dbReference>
<organism evidence="11 12">
    <name type="scientific">Desulfobaculum xiamenense</name>
    <dbReference type="NCBI Taxonomy" id="995050"/>
    <lineage>
        <taxon>Bacteria</taxon>
        <taxon>Pseudomonadati</taxon>
        <taxon>Thermodesulfobacteriota</taxon>
        <taxon>Desulfovibrionia</taxon>
        <taxon>Desulfovibrionales</taxon>
        <taxon>Desulfovibrionaceae</taxon>
        <taxon>Desulfobaculum</taxon>
    </lineage>
</organism>
<sequence length="431" mass="47279">MIEAQPLRPYPRATTRALLGLYNLVWPLAMPALALSRRMRDGWRERVLLNGPEGPVDIWMQAASAGEAYLAEELLMALPDDKPLRVLVTSGTRQGMDILAKACEKAASKPMLATRQAFFPLDMPALMDMAMKRFSPRLMVILETELWPGLLWAARKNEIPAIIVNGRMSASSLGGYMAAGSFLRDIAPERVLAIAGTSAKRFSLVFGSDRVEEMQNIKFDRCPLEAAQPAPDAPVARILGNAAPLAIFGSVRSKEETEVVRAIARVREARPDALTALFPRHMHRLDFWAKALYEAGLPVVLRSQLTETPPAGTTVLWDAFGELGAAYGFASAAFVGGSLHPLGGQNFLEPLIHGVTPVIGPHWKNFDWIGREIIDCGLVHEVTDADALADQLIRNLNQPEPRESVRDRATRYIAERRGGTAQAAACIARYL</sequence>
<dbReference type="EMBL" id="JAATJA010000001">
    <property type="protein sequence ID" value="NJB67064.1"/>
    <property type="molecule type" value="Genomic_DNA"/>
</dbReference>
<keyword evidence="9" id="KW-1003">Cell membrane</keyword>
<dbReference type="GO" id="GO:0009244">
    <property type="term" value="P:lipopolysaccharide core region biosynthetic process"/>
    <property type="evidence" value="ECO:0007669"/>
    <property type="project" value="UniProtKB-UniRule"/>
</dbReference>
<keyword evidence="11" id="KW-0328">Glycosyltransferase</keyword>
<keyword evidence="4 9" id="KW-0808">Transferase</keyword>
<evidence type="ECO:0000313" key="11">
    <source>
        <dbReference type="EMBL" id="NJB67064.1"/>
    </source>
</evidence>
<keyword evidence="9" id="KW-0448">Lipopolysaccharide biosynthesis</keyword>
<dbReference type="InterPro" id="IPR039901">
    <property type="entry name" value="Kdotransferase"/>
</dbReference>
<evidence type="ECO:0000256" key="1">
    <source>
        <dbReference type="ARBA" id="ARBA00004713"/>
    </source>
</evidence>
<feature type="active site" description="Proton acceptor" evidence="7">
    <location>
        <position position="67"/>
    </location>
</feature>
<dbReference type="Gene3D" id="3.40.50.2000">
    <property type="entry name" value="Glycogen Phosphorylase B"/>
    <property type="match status" value="1"/>
</dbReference>
<evidence type="ECO:0000256" key="8">
    <source>
        <dbReference type="PIRSR" id="PIRSR639901-2"/>
    </source>
</evidence>
<evidence type="ECO:0000256" key="7">
    <source>
        <dbReference type="PIRSR" id="PIRSR639901-1"/>
    </source>
</evidence>
<evidence type="ECO:0000313" key="12">
    <source>
        <dbReference type="Proteomes" id="UP000580856"/>
    </source>
</evidence>
<gene>
    <name evidence="11" type="ORF">GGQ74_000704</name>
</gene>
<dbReference type="GO" id="GO:0005886">
    <property type="term" value="C:plasma membrane"/>
    <property type="evidence" value="ECO:0007669"/>
    <property type="project" value="UniProtKB-SubCell"/>
</dbReference>
<dbReference type="AlphaFoldDB" id="A0A846QPC0"/>
<dbReference type="InterPro" id="IPR007507">
    <property type="entry name" value="Glycos_transf_N"/>
</dbReference>
<evidence type="ECO:0000256" key="5">
    <source>
        <dbReference type="ARBA" id="ARBA00031445"/>
    </source>
</evidence>
<dbReference type="GO" id="GO:0009245">
    <property type="term" value="P:lipid A biosynthetic process"/>
    <property type="evidence" value="ECO:0007669"/>
    <property type="project" value="TreeGrafter"/>
</dbReference>
<comment type="subcellular location">
    <subcellularLocation>
        <location evidence="9">Cell membrane</location>
    </subcellularLocation>
</comment>
<evidence type="ECO:0000259" key="10">
    <source>
        <dbReference type="Pfam" id="PF04413"/>
    </source>
</evidence>
<evidence type="ECO:0000256" key="9">
    <source>
        <dbReference type="RuleBase" id="RU365103"/>
    </source>
</evidence>
<reference evidence="11 12" key="1">
    <citation type="submission" date="2020-03" db="EMBL/GenBank/DDBJ databases">
        <title>Genomic Encyclopedia of Type Strains, Phase IV (KMG-IV): sequencing the most valuable type-strain genomes for metagenomic binning, comparative biology and taxonomic classification.</title>
        <authorList>
            <person name="Goeker M."/>
        </authorList>
    </citation>
    <scope>NUCLEOTIDE SEQUENCE [LARGE SCALE GENOMIC DNA]</scope>
    <source>
        <strain evidence="11 12">DSM 24233</strain>
    </source>
</reference>
<comment type="function">
    <text evidence="9">Involved in lipopolysaccharide (LPS) biosynthesis. Catalyzes the transfer of 3-deoxy-D-manno-octulosonate (Kdo) residue(s) from CMP-Kdo to lipid IV(A), the tetraacyldisaccharide-1,4'-bisphosphate precursor of lipid A.</text>
</comment>
<evidence type="ECO:0000256" key="2">
    <source>
        <dbReference type="ARBA" id="ARBA00012621"/>
    </source>
</evidence>
<dbReference type="Pfam" id="PF04413">
    <property type="entry name" value="Glycos_transf_N"/>
    <property type="match status" value="1"/>
</dbReference>
<keyword evidence="12" id="KW-1185">Reference proteome</keyword>
<dbReference type="GO" id="GO:0043842">
    <property type="term" value="F:Kdo transferase activity"/>
    <property type="evidence" value="ECO:0007669"/>
    <property type="project" value="UniProtKB-EC"/>
</dbReference>
<feature type="domain" description="3-deoxy-D-manno-octulosonic-acid transferase N-terminal" evidence="10">
    <location>
        <begin position="42"/>
        <end position="220"/>
    </location>
</feature>